<dbReference type="Pfam" id="PF00069">
    <property type="entry name" value="Pkinase"/>
    <property type="match status" value="1"/>
</dbReference>
<dbReference type="Pfam" id="PF13191">
    <property type="entry name" value="AAA_16"/>
    <property type="match status" value="1"/>
</dbReference>
<dbReference type="Gene3D" id="3.30.565.10">
    <property type="entry name" value="Histidine kinase-like ATPase, C-terminal domain"/>
    <property type="match status" value="1"/>
</dbReference>
<dbReference type="OrthoDB" id="9772100at2"/>
<dbReference type="PROSITE" id="PS50011">
    <property type="entry name" value="PROTEIN_KINASE_DOM"/>
    <property type="match status" value="1"/>
</dbReference>
<dbReference type="InterPro" id="IPR003594">
    <property type="entry name" value="HATPase_dom"/>
</dbReference>
<dbReference type="SMART" id="SM00220">
    <property type="entry name" value="S_TKc"/>
    <property type="match status" value="1"/>
</dbReference>
<dbReference type="GO" id="GO:0005524">
    <property type="term" value="F:ATP binding"/>
    <property type="evidence" value="ECO:0007669"/>
    <property type="project" value="InterPro"/>
</dbReference>
<dbReference type="GO" id="GO:0016020">
    <property type="term" value="C:membrane"/>
    <property type="evidence" value="ECO:0007669"/>
    <property type="project" value="InterPro"/>
</dbReference>
<dbReference type="Pfam" id="PF01590">
    <property type="entry name" value="GAF"/>
    <property type="match status" value="1"/>
</dbReference>
<proteinExistence type="predicted"/>
<evidence type="ECO:0000259" key="1">
    <source>
        <dbReference type="PROSITE" id="PS50011"/>
    </source>
</evidence>
<name>A0A511DK72_9PSEU</name>
<dbReference type="InterPro" id="IPR053159">
    <property type="entry name" value="Hybrid_Histidine_Kinase"/>
</dbReference>
<dbReference type="InterPro" id="IPR041664">
    <property type="entry name" value="AAA_16"/>
</dbReference>
<accession>A0A511DK72</accession>
<dbReference type="InterPro" id="IPR008266">
    <property type="entry name" value="Tyr_kinase_AS"/>
</dbReference>
<dbReference type="PANTHER" id="PTHR43642:SF1">
    <property type="entry name" value="HYBRID SIGNAL TRANSDUCTION HISTIDINE KINASE G"/>
    <property type="match status" value="1"/>
</dbReference>
<dbReference type="InterPro" id="IPR011009">
    <property type="entry name" value="Kinase-like_dom_sf"/>
</dbReference>
<dbReference type="InterPro" id="IPR000719">
    <property type="entry name" value="Prot_kinase_dom"/>
</dbReference>
<dbReference type="SMART" id="SM00387">
    <property type="entry name" value="HATPase_c"/>
    <property type="match status" value="1"/>
</dbReference>
<dbReference type="Gene3D" id="3.30.450.40">
    <property type="match status" value="1"/>
</dbReference>
<dbReference type="SUPFAM" id="SSF56112">
    <property type="entry name" value="Protein kinase-like (PK-like)"/>
    <property type="match status" value="1"/>
</dbReference>
<dbReference type="GO" id="GO:0046983">
    <property type="term" value="F:protein dimerization activity"/>
    <property type="evidence" value="ECO:0007669"/>
    <property type="project" value="InterPro"/>
</dbReference>
<dbReference type="InterPro" id="IPR011712">
    <property type="entry name" value="Sig_transdc_His_kin_sub3_dim/P"/>
</dbReference>
<dbReference type="CDD" id="cd14014">
    <property type="entry name" value="STKc_PknB_like"/>
    <property type="match status" value="1"/>
</dbReference>
<dbReference type="EMBL" id="BJVJ01000048">
    <property type="protein sequence ID" value="GEL25219.1"/>
    <property type="molecule type" value="Genomic_DNA"/>
</dbReference>
<evidence type="ECO:0000313" key="3">
    <source>
        <dbReference type="Proteomes" id="UP000321685"/>
    </source>
</evidence>
<dbReference type="Pfam" id="PF07730">
    <property type="entry name" value="HisKA_3"/>
    <property type="match status" value="1"/>
</dbReference>
<dbReference type="SUPFAM" id="SSF55874">
    <property type="entry name" value="ATPase domain of HSP90 chaperone/DNA topoisomerase II/histidine kinase"/>
    <property type="match status" value="1"/>
</dbReference>
<dbReference type="InterPro" id="IPR029016">
    <property type="entry name" value="GAF-like_dom_sf"/>
</dbReference>
<dbReference type="Gene3D" id="1.10.510.10">
    <property type="entry name" value="Transferase(Phosphotransferase) domain 1"/>
    <property type="match status" value="1"/>
</dbReference>
<protein>
    <recommendedName>
        <fullName evidence="1">Protein kinase domain-containing protein</fullName>
    </recommendedName>
</protein>
<dbReference type="GO" id="GO:0000155">
    <property type="term" value="F:phosphorelay sensor kinase activity"/>
    <property type="evidence" value="ECO:0007669"/>
    <property type="project" value="InterPro"/>
</dbReference>
<feature type="domain" description="Protein kinase" evidence="1">
    <location>
        <begin position="15"/>
        <end position="268"/>
    </location>
</feature>
<evidence type="ECO:0000313" key="2">
    <source>
        <dbReference type="EMBL" id="GEL25219.1"/>
    </source>
</evidence>
<dbReference type="SMART" id="SM00065">
    <property type="entry name" value="GAF"/>
    <property type="match status" value="1"/>
</dbReference>
<sequence length="1665" mass="177009">MGSSVTPPGTGSAPLPGTELLRDGERSRVVRLVAGRRTVVRKEPLGPGAPQRLRHEIEVLGRLRGVPGIVQLLDTPRHPGSIVLEDVGGPSLASRPTPLELDVLLPLAVRLARAVGGMHRRGVMHCDITPANIVVGPDGAPVLVDFALATTFAEVRPEFGGTTRGSGIAGTLAYLAPERTGRTGRAVDQRADLYALGATIYELATGSPPFGDGDPLQLVHDHLARVPDPAGQLNPRLPAALSDIIARLLEKEPDSRYQTAEGLVHDLEQVRDGRRAGSTGPFRVGENDVPLRLLPPSRLAGRDAEIGSLRSAFEDALVGGCRTVLVSGAPGVGKTALADELRPLVAREGGWFVAGKFDQYRRDLASSGVHQAFRAMGRMLLAEPEDELVAVRERILAALGPNAGLMAAVVPEFAVLLGVAAEPGDPLTAQLRGQRNGVQILRAIASRQRPLVMFVDDVQWAGRTPLGFVEMLLDEEPVEGLLLVCAHRDPDAGEAEPFATHLPRWRERVGVRHVALADLPVTGLVSMVADLLRMPRGHAAELTDELYPHTAGNPYVTVELLGALRRDGLLVATSTGWVWDTAAVRARLSRTAVDELLVARVTATPPATRRAMAAMACLGGRVETDVLQAATGRSPEALERTLAPALVEGVLVLEPGGHPAVRFRHDRIREAILLELADARRRPLQLAMARRLAAHPDFVGIAAEQFLAVAGAPDLLDGPAERDGVVALLRRAAGEAGRVADHAVMDTLSAGALQLADPADAALRVELHRDRLTALYSLGRLEEADEQYRAVEELRPDAVAHASAVAVQVRTLTHRGQVTEALDLAVDVLRELGIDVPADRTPDEVARQMRHLYRWLGSDPADELRRPEISDPRLLAALELIHAILPAVYFVPDPALYSWLSLEAPRILHEHGPARPLIAAARIAVNASTMSQAEDRDALYRATRRLLALSEARGYEPETSVLRALYASVVVCWFEPLENAVQLARHARAGLVARGDLAYAAYAYHPAVAGLLDCSPSLVDYVDEVQSALAFSRRTGNETTSQWFDSYRWVAAALRGEDPAAAEAPARPVAPTDSPAAMLFDHIARSIVAAVFGDTAGLDHHSAAAMPLLPAASGLYPTALARLLRGLALAEQARGADDGARDSPLRELDEVSGWLADSAAGAPENFLHLARLLDAERAWAVGDFRAAAQTFDAARQEVAHGRRPWHRALITERAARFHLAHGLDQAGRDLLAEARHHYAAWGATAKVAQLDWAHPALQPVAPPDGVSVAEQHLAGRPAVTSGTIDLLGILSATHALSSETGIERLHARVVAVLSAMTGATGVHLLLWDDDHLGWRSPRSRPGAGGGAPARTVDETAAPLTVLRYVQRTGETLVVDDATRDDRFARDPYLTGLDACSLLAVPILSRGALQAVLLLENCLIRAAFTAQRLGAVRLIAAQLAVSLDNAQLYTDLTASRARIVTAADQARRRIERDLHDGAQQRLVTLAMRARMAQASAAAGSATLHEELDALVAEATTAMTELRELARGIHPPTLAEGGLRSALNALARRSPVPVQVEVPAGRRLPDPIETAAYYVVAEALTNAAKHADASVVTVTVEVGTGAAGAVVCVAVRDDGRGGAHLGGGSGLLGLKDRVEALGGRLLVRSAPGAGTVIQAELPLPSTATAAG</sequence>
<organism evidence="2 3">
    <name type="scientific">Pseudonocardia sulfidoxydans NBRC 16205</name>
    <dbReference type="NCBI Taxonomy" id="1223511"/>
    <lineage>
        <taxon>Bacteria</taxon>
        <taxon>Bacillati</taxon>
        <taxon>Actinomycetota</taxon>
        <taxon>Actinomycetes</taxon>
        <taxon>Pseudonocardiales</taxon>
        <taxon>Pseudonocardiaceae</taxon>
        <taxon>Pseudonocardia</taxon>
    </lineage>
</organism>
<dbReference type="SUPFAM" id="SSF55781">
    <property type="entry name" value="GAF domain-like"/>
    <property type="match status" value="1"/>
</dbReference>
<dbReference type="Proteomes" id="UP000321685">
    <property type="component" value="Unassembled WGS sequence"/>
</dbReference>
<dbReference type="PANTHER" id="PTHR43642">
    <property type="entry name" value="HYBRID SIGNAL TRANSDUCTION HISTIDINE KINASE G"/>
    <property type="match status" value="1"/>
</dbReference>
<dbReference type="InterPro" id="IPR027417">
    <property type="entry name" value="P-loop_NTPase"/>
</dbReference>
<comment type="caution">
    <text evidence="2">The sequence shown here is derived from an EMBL/GenBank/DDBJ whole genome shotgun (WGS) entry which is preliminary data.</text>
</comment>
<dbReference type="Gene3D" id="1.20.5.1930">
    <property type="match status" value="1"/>
</dbReference>
<dbReference type="InterPro" id="IPR036890">
    <property type="entry name" value="HATPase_C_sf"/>
</dbReference>
<dbReference type="Pfam" id="PF02518">
    <property type="entry name" value="HATPase_c"/>
    <property type="match status" value="1"/>
</dbReference>
<dbReference type="PROSITE" id="PS00109">
    <property type="entry name" value="PROTEIN_KINASE_TYR"/>
    <property type="match status" value="1"/>
</dbReference>
<reference evidence="2 3" key="1">
    <citation type="submission" date="2019-07" db="EMBL/GenBank/DDBJ databases">
        <title>Whole genome shotgun sequence of Pseudonocardia sulfidoxydans NBRC 16205.</title>
        <authorList>
            <person name="Hosoyama A."/>
            <person name="Uohara A."/>
            <person name="Ohji S."/>
            <person name="Ichikawa N."/>
        </authorList>
    </citation>
    <scope>NUCLEOTIDE SEQUENCE [LARGE SCALE GENOMIC DNA]</scope>
    <source>
        <strain evidence="2 3">NBRC 16205</strain>
    </source>
</reference>
<gene>
    <name evidence="2" type="ORF">PSU4_41730</name>
</gene>
<dbReference type="SUPFAM" id="SSF52540">
    <property type="entry name" value="P-loop containing nucleoside triphosphate hydrolases"/>
    <property type="match status" value="1"/>
</dbReference>
<keyword evidence="3" id="KW-1185">Reference proteome</keyword>
<dbReference type="RefSeq" id="WP_147110999.1">
    <property type="nucleotide sequence ID" value="NZ_BJVJ01000048.1"/>
</dbReference>
<dbReference type="InterPro" id="IPR003018">
    <property type="entry name" value="GAF"/>
</dbReference>